<evidence type="ECO:0000256" key="1">
    <source>
        <dbReference type="ARBA" id="ARBA00006615"/>
    </source>
</evidence>
<evidence type="ECO:0000256" key="3">
    <source>
        <dbReference type="RuleBase" id="RU368051"/>
    </source>
</evidence>
<dbReference type="Proteomes" id="UP000007807">
    <property type="component" value="Chromosome"/>
</dbReference>
<dbReference type="AlphaFoldDB" id="F4BZL8"/>
<dbReference type="Gene3D" id="4.10.1150.10">
    <property type="entry name" value="AF2212/PG0164-like"/>
    <property type="match status" value="1"/>
</dbReference>
<reference evidence="4 5" key="1">
    <citation type="journal article" date="2011" name="J. Bacteriol.">
        <title>Complete genome sequence of Methanosaeta concilii, a specialist in aceticlastic methanogenesis.</title>
        <authorList>
            <person name="Barber R.D."/>
            <person name="Zhang L."/>
            <person name="Harnack M."/>
            <person name="Olson M.V."/>
            <person name="Kaul R."/>
            <person name="Ingram-Smith C."/>
            <person name="Smith K.S."/>
        </authorList>
    </citation>
    <scope>NUCLEOTIDE SEQUENCE [LARGE SCALE GENOMIC DNA]</scope>
    <source>
        <strain evidence="5">ATCC 5969 / DSM 3671 / JCM 10134 / NBRC 103675 / OCM 69 / GP-6</strain>
    </source>
</reference>
<dbReference type="RefSeq" id="WP_013718887.1">
    <property type="nucleotide sequence ID" value="NC_015416.1"/>
</dbReference>
<evidence type="ECO:0000256" key="2">
    <source>
        <dbReference type="ARBA" id="ARBA00022649"/>
    </source>
</evidence>
<dbReference type="SUPFAM" id="SSF141694">
    <property type="entry name" value="AF2212/PG0164-like"/>
    <property type="match status" value="1"/>
</dbReference>
<gene>
    <name evidence="4" type="ordered locus">MCON_1109</name>
</gene>
<keyword evidence="2 3" id="KW-1277">Toxin-antitoxin system</keyword>
<dbReference type="KEGG" id="mcj:MCON_1109"/>
<organism evidence="4 5">
    <name type="scientific">Methanothrix soehngenii (strain ATCC 5969 / DSM 3671 / JCM 10134 / NBRC 103675 / OCM 69 / GP-6)</name>
    <name type="common">Methanosaeta concilii</name>
    <dbReference type="NCBI Taxonomy" id="990316"/>
    <lineage>
        <taxon>Archaea</taxon>
        <taxon>Methanobacteriati</taxon>
        <taxon>Methanobacteriota</taxon>
        <taxon>Stenosarchaea group</taxon>
        <taxon>Methanomicrobia</taxon>
        <taxon>Methanotrichales</taxon>
        <taxon>Methanotrichaceae</taxon>
        <taxon>Methanothrix</taxon>
    </lineage>
</organism>
<dbReference type="InParanoid" id="F4BZL8"/>
<dbReference type="OrthoDB" id="116241at2157"/>
<protein>
    <recommendedName>
        <fullName evidence="3">Antitoxin</fullName>
    </recommendedName>
</protein>
<dbReference type="InterPro" id="IPR024069">
    <property type="entry name" value="AF2212-like_dom_sf"/>
</dbReference>
<comment type="similarity">
    <text evidence="1 3">Belongs to the UPF0165 family.</text>
</comment>
<dbReference type="STRING" id="990316.MCON_1109"/>
<evidence type="ECO:0000313" key="5">
    <source>
        <dbReference type="Proteomes" id="UP000007807"/>
    </source>
</evidence>
<proteinExistence type="inferred from homology"/>
<dbReference type="GeneID" id="10460760"/>
<sequence>MSASETIECVYEGGVFKPMEDVKLEEGTKLKIKIEKVDLSKYYGMFGKASAERLEELEGEVYL</sequence>
<dbReference type="EMBL" id="CP002565">
    <property type="protein sequence ID" value="AEB67838.1"/>
    <property type="molecule type" value="Genomic_DNA"/>
</dbReference>
<dbReference type="InterPro" id="IPR008203">
    <property type="entry name" value="AF2212-like"/>
</dbReference>
<dbReference type="HOGENOM" id="CLU_200885_1_0_2"/>
<dbReference type="Pfam" id="PF01954">
    <property type="entry name" value="AF2212-like"/>
    <property type="match status" value="1"/>
</dbReference>
<evidence type="ECO:0000313" key="4">
    <source>
        <dbReference type="EMBL" id="AEB67838.1"/>
    </source>
</evidence>
<comment type="function">
    <text evidence="3">Antitoxin component of a type II toxin-antitoxin (TA) system.</text>
</comment>
<keyword evidence="5" id="KW-1185">Reference proteome</keyword>
<name>F4BZL8_METSG</name>
<accession>F4BZL8</accession>